<keyword evidence="1 6" id="KW-0963">Cytoplasm</keyword>
<evidence type="ECO:0000256" key="4">
    <source>
        <dbReference type="ARBA" id="ARBA00022691"/>
    </source>
</evidence>
<keyword evidence="9" id="KW-1185">Reference proteome</keyword>
<evidence type="ECO:0000259" key="7">
    <source>
        <dbReference type="Pfam" id="PF00588"/>
    </source>
</evidence>
<comment type="catalytic activity">
    <reaction evidence="6">
        <text>5-carboxymethylaminomethyluridine(34) in tRNA(Leu) + S-adenosyl-L-methionine = 5-carboxymethylaminomethyl-2'-O-methyluridine(34) in tRNA(Leu) + S-adenosyl-L-homocysteine + H(+)</text>
        <dbReference type="Rhea" id="RHEA:43088"/>
        <dbReference type="Rhea" id="RHEA-COMP:10333"/>
        <dbReference type="Rhea" id="RHEA-COMP:10334"/>
        <dbReference type="ChEBI" id="CHEBI:15378"/>
        <dbReference type="ChEBI" id="CHEBI:57856"/>
        <dbReference type="ChEBI" id="CHEBI:59789"/>
        <dbReference type="ChEBI" id="CHEBI:74508"/>
        <dbReference type="ChEBI" id="CHEBI:74511"/>
        <dbReference type="EC" id="2.1.1.207"/>
    </reaction>
</comment>
<comment type="subunit">
    <text evidence="6">Homodimer.</text>
</comment>
<sequence length="154" mass="17041">MLHIALYEPEIPPNTGNAMRLAANTGAQLHLIAPLGFVLEDKLLRRAGLDYRDQATVHVHDGWPAFSAWLGERRLWALTTRARRCYSAAQFAAEDVLLFGPESRGLPAALLDSLSDEQKLRLPMVPDSRSLNLSNSVAVVVYEAWRQMGFTGAV</sequence>
<dbReference type="HAMAP" id="MF_01885">
    <property type="entry name" value="tRNA_methyltr_TrmL"/>
    <property type="match status" value="1"/>
</dbReference>
<name>A0ABT0E5R2_9GAMM</name>
<accession>A0ABT0E5R2</accession>
<protein>
    <recommendedName>
        <fullName evidence="6">tRNA (cytidine(34)-2'-O)-methyltransferase</fullName>
        <ecNumber evidence="6">2.1.1.207</ecNumber>
    </recommendedName>
    <alternativeName>
        <fullName evidence="6">tRNA (cytidine/uridine-2'-O-)-methyltransferase TrmL</fullName>
    </alternativeName>
</protein>
<comment type="function">
    <text evidence="6">Methylates the ribose at the nucleotide 34 wobble position in the two leucyl isoacceptors tRNA(Leu)(CmAA) and tRNA(Leu)(cmnm5UmAA). Catalyzes the methyl transfer from S-adenosyl-L-methionine to the 2'-OH of the wobble nucleotide.</text>
</comment>
<dbReference type="PIRSF" id="PIRSF029256">
    <property type="entry name" value="SpoU_TrmH_prd"/>
    <property type="match status" value="1"/>
</dbReference>
<dbReference type="RefSeq" id="WP_246949874.1">
    <property type="nucleotide sequence ID" value="NZ_JALKII010000002.1"/>
</dbReference>
<feature type="binding site" evidence="6">
    <location>
        <position position="100"/>
    </location>
    <ligand>
        <name>S-adenosyl-L-methionine</name>
        <dbReference type="ChEBI" id="CHEBI:59789"/>
    </ligand>
</feature>
<evidence type="ECO:0000256" key="2">
    <source>
        <dbReference type="ARBA" id="ARBA00022603"/>
    </source>
</evidence>
<dbReference type="EC" id="2.1.1.207" evidence="6"/>
<comment type="similarity">
    <text evidence="6">Belongs to the class IV-like SAM-binding methyltransferase superfamily. RNA methyltransferase TrmH family. TrmL subfamily.</text>
</comment>
<proteinExistence type="inferred from homology"/>
<evidence type="ECO:0000256" key="3">
    <source>
        <dbReference type="ARBA" id="ARBA00022679"/>
    </source>
</evidence>
<dbReference type="Gene3D" id="3.40.1280.10">
    <property type="match status" value="1"/>
</dbReference>
<comment type="caution">
    <text evidence="8">The sequence shown here is derived from an EMBL/GenBank/DDBJ whole genome shotgun (WGS) entry which is preliminary data.</text>
</comment>
<dbReference type="InterPro" id="IPR016914">
    <property type="entry name" value="TrmL"/>
</dbReference>
<evidence type="ECO:0000256" key="6">
    <source>
        <dbReference type="HAMAP-Rule" id="MF_01885"/>
    </source>
</evidence>
<evidence type="ECO:0000313" key="9">
    <source>
        <dbReference type="Proteomes" id="UP001165524"/>
    </source>
</evidence>
<feature type="binding site" evidence="6">
    <location>
        <position position="78"/>
    </location>
    <ligand>
        <name>S-adenosyl-L-methionine</name>
        <dbReference type="ChEBI" id="CHEBI:59789"/>
    </ligand>
</feature>
<dbReference type="PANTHER" id="PTHR42971">
    <property type="entry name" value="TRNA (CYTIDINE(34)-2'-O)-METHYLTRANSFERASE"/>
    <property type="match status" value="1"/>
</dbReference>
<feature type="binding site" evidence="6">
    <location>
        <position position="122"/>
    </location>
    <ligand>
        <name>S-adenosyl-L-methionine</name>
        <dbReference type="ChEBI" id="CHEBI:59789"/>
    </ligand>
</feature>
<organism evidence="8 9">
    <name type="scientific">Alcanivorax quisquiliarum</name>
    <dbReference type="NCBI Taxonomy" id="2933565"/>
    <lineage>
        <taxon>Bacteria</taxon>
        <taxon>Pseudomonadati</taxon>
        <taxon>Pseudomonadota</taxon>
        <taxon>Gammaproteobacteria</taxon>
        <taxon>Oceanospirillales</taxon>
        <taxon>Alcanivoracaceae</taxon>
        <taxon>Alcanivorax</taxon>
    </lineage>
</organism>
<dbReference type="InterPro" id="IPR001537">
    <property type="entry name" value="SpoU_MeTrfase"/>
</dbReference>
<evidence type="ECO:0000256" key="5">
    <source>
        <dbReference type="ARBA" id="ARBA00022694"/>
    </source>
</evidence>
<reference evidence="8" key="1">
    <citation type="submission" date="2022-04" db="EMBL/GenBank/DDBJ databases">
        <title>Alcanivorax sp. CY1518 draft genome sequence.</title>
        <authorList>
            <person name="Zhao G."/>
            <person name="An M."/>
        </authorList>
    </citation>
    <scope>NUCLEOTIDE SEQUENCE</scope>
    <source>
        <strain evidence="8">CY1518</strain>
    </source>
</reference>
<keyword evidence="4 6" id="KW-0949">S-adenosyl-L-methionine</keyword>
<keyword evidence="5 6" id="KW-0819">tRNA processing</keyword>
<gene>
    <name evidence="6" type="primary">trmL</name>
    <name evidence="8" type="ORF">MU846_05470</name>
</gene>
<feature type="domain" description="tRNA/rRNA methyltransferase SpoU type" evidence="7">
    <location>
        <begin position="2"/>
        <end position="142"/>
    </location>
</feature>
<dbReference type="Proteomes" id="UP001165524">
    <property type="component" value="Unassembled WGS sequence"/>
</dbReference>
<dbReference type="Pfam" id="PF00588">
    <property type="entry name" value="SpoU_methylase"/>
    <property type="match status" value="1"/>
</dbReference>
<comment type="catalytic activity">
    <reaction evidence="6">
        <text>cytidine(34) in tRNA + S-adenosyl-L-methionine = 2'-O-methylcytidine(34) in tRNA + S-adenosyl-L-homocysteine + H(+)</text>
        <dbReference type="Rhea" id="RHEA:43084"/>
        <dbReference type="Rhea" id="RHEA-COMP:10331"/>
        <dbReference type="Rhea" id="RHEA-COMP:10332"/>
        <dbReference type="ChEBI" id="CHEBI:15378"/>
        <dbReference type="ChEBI" id="CHEBI:57856"/>
        <dbReference type="ChEBI" id="CHEBI:59789"/>
        <dbReference type="ChEBI" id="CHEBI:74495"/>
        <dbReference type="ChEBI" id="CHEBI:82748"/>
        <dbReference type="EC" id="2.1.1.207"/>
    </reaction>
</comment>
<feature type="binding site" evidence="6">
    <location>
        <position position="130"/>
    </location>
    <ligand>
        <name>S-adenosyl-L-methionine</name>
        <dbReference type="ChEBI" id="CHEBI:59789"/>
    </ligand>
</feature>
<dbReference type="InterPro" id="IPR029028">
    <property type="entry name" value="Alpha/beta_knot_MTases"/>
</dbReference>
<comment type="subcellular location">
    <subcellularLocation>
        <location evidence="6">Cytoplasm</location>
    </subcellularLocation>
</comment>
<dbReference type="InterPro" id="IPR029026">
    <property type="entry name" value="tRNA_m1G_MTases_N"/>
</dbReference>
<dbReference type="PANTHER" id="PTHR42971:SF1">
    <property type="entry name" value="TRNA (CYTIDINE(34)-2'-O)-METHYLTRANSFERASE"/>
    <property type="match status" value="1"/>
</dbReference>
<evidence type="ECO:0000313" key="8">
    <source>
        <dbReference type="EMBL" id="MCK0537154.1"/>
    </source>
</evidence>
<dbReference type="CDD" id="cd18094">
    <property type="entry name" value="SpoU-like_TrmL"/>
    <property type="match status" value="1"/>
</dbReference>
<keyword evidence="2 6" id="KW-0489">Methyltransferase</keyword>
<dbReference type="EMBL" id="JALKII010000002">
    <property type="protein sequence ID" value="MCK0537154.1"/>
    <property type="molecule type" value="Genomic_DNA"/>
</dbReference>
<evidence type="ECO:0000256" key="1">
    <source>
        <dbReference type="ARBA" id="ARBA00022490"/>
    </source>
</evidence>
<keyword evidence="3 6" id="KW-0808">Transferase</keyword>
<dbReference type="SUPFAM" id="SSF75217">
    <property type="entry name" value="alpha/beta knot"/>
    <property type="match status" value="1"/>
</dbReference>